<comment type="caution">
    <text evidence="1">The sequence shown here is derived from an EMBL/GenBank/DDBJ whole genome shotgun (WGS) entry which is preliminary data.</text>
</comment>
<feature type="non-terminal residue" evidence="1">
    <location>
        <position position="1"/>
    </location>
</feature>
<gene>
    <name evidence="1" type="ORF">LCGC14_1707990</name>
</gene>
<dbReference type="EMBL" id="LAZR01015192">
    <property type="protein sequence ID" value="KKM14251.1"/>
    <property type="molecule type" value="Genomic_DNA"/>
</dbReference>
<evidence type="ECO:0008006" key="2">
    <source>
        <dbReference type="Google" id="ProtNLM"/>
    </source>
</evidence>
<reference evidence="1" key="1">
    <citation type="journal article" date="2015" name="Nature">
        <title>Complex archaea that bridge the gap between prokaryotes and eukaryotes.</title>
        <authorList>
            <person name="Spang A."/>
            <person name="Saw J.H."/>
            <person name="Jorgensen S.L."/>
            <person name="Zaremba-Niedzwiedzka K."/>
            <person name="Martijn J."/>
            <person name="Lind A.E."/>
            <person name="van Eijk R."/>
            <person name="Schleper C."/>
            <person name="Guy L."/>
            <person name="Ettema T.J."/>
        </authorList>
    </citation>
    <scope>NUCLEOTIDE SEQUENCE</scope>
</reference>
<accession>A0A0F9HFL4</accession>
<proteinExistence type="predicted"/>
<name>A0A0F9HFL4_9ZZZZ</name>
<organism evidence="1">
    <name type="scientific">marine sediment metagenome</name>
    <dbReference type="NCBI Taxonomy" id="412755"/>
    <lineage>
        <taxon>unclassified sequences</taxon>
        <taxon>metagenomes</taxon>
        <taxon>ecological metagenomes</taxon>
    </lineage>
</organism>
<sequence>LTGLTRGVGGTLVSDHARGAEVAETGPFEATFASHSLGFMRRFKLKLPNGNLGDPVPQPTTVDPITAVATWADGLPQIRDPDARPTYQRVHFKDVDPANSATNPQFAARESLGYEAFKVAQVQAASILALVTNTDKLGQPGDISRVWLGVLVDPLSIGAATAFALVGSKIFVLTPDDNVPEEIARNDERTGDRIYDVPPPVIDVSAPSLVDYSATPQVVADPGLFATVTRAALVVDKNDDTFACYQFVGIGEALISGGGDVVYRWTQAEWEAAFPIGSTPKSIFIRALMGDTIVPITSPWEVYMTLDGAEIAGTRFNTSSLNPAGLSAGFLRGILEFTFDVTGTFDPLLPPIVDPDPSVPDINIWDRLAMVLHPITGVSSGIWCAHEVSLVGRNEPPAPVVVATQDVRNSVTNYFEVTDQLLVVNGQKDWSSFSDPNSVGRVAFQGIGGEPRIIETFWVVEYTPFVQASSRVPDVFADVSGLVPDGNPVEIARELVQRAPPEGLGLPATRIDQASYMTASASLVADGVRADFALRGQSSAVGLLSELSGQTDTRDTWENERHRIVRLPRADTLLAVDRNLSKGDFLDTGPGVTKKAITRNSVREVANRVTANWKLYAPTGKTSRSEPLNDLPSQATNLGLREGILELPLLQDDAAAQLVAQRKLERIRVPRWIFEVDVPIYGVAYRNGDLVSSNDPEFPFQVGELTQVNLNTDRLKRTRIQIVIWLK</sequence>
<protein>
    <recommendedName>
        <fullName evidence="2">Tip attachment protein J domain-containing protein</fullName>
    </recommendedName>
</protein>
<evidence type="ECO:0000313" key="1">
    <source>
        <dbReference type="EMBL" id="KKM14251.1"/>
    </source>
</evidence>
<dbReference type="AlphaFoldDB" id="A0A0F9HFL4"/>